<dbReference type="AlphaFoldDB" id="A0A383CMK5"/>
<accession>A0A383CMK5</accession>
<reference evidence="1" key="1">
    <citation type="submission" date="2018-05" db="EMBL/GenBank/DDBJ databases">
        <authorList>
            <person name="Lanie J.A."/>
            <person name="Ng W.-L."/>
            <person name="Kazmierczak K.M."/>
            <person name="Andrzejewski T.M."/>
            <person name="Davidsen T.M."/>
            <person name="Wayne K.J."/>
            <person name="Tettelin H."/>
            <person name="Glass J.I."/>
            <person name="Rusch D."/>
            <person name="Podicherti R."/>
            <person name="Tsui H.-C.T."/>
            <person name="Winkler M.E."/>
        </authorList>
    </citation>
    <scope>NUCLEOTIDE SEQUENCE</scope>
</reference>
<proteinExistence type="predicted"/>
<name>A0A383CMK5_9ZZZZ</name>
<dbReference type="EMBL" id="UINC01210223">
    <property type="protein sequence ID" value="SVE33587.1"/>
    <property type="molecule type" value="Genomic_DNA"/>
</dbReference>
<protein>
    <submittedName>
        <fullName evidence="1">Uncharacterized protein</fullName>
    </submittedName>
</protein>
<feature type="non-terminal residue" evidence="1">
    <location>
        <position position="1"/>
    </location>
</feature>
<evidence type="ECO:0000313" key="1">
    <source>
        <dbReference type="EMBL" id="SVE33587.1"/>
    </source>
</evidence>
<sequence length="24" mass="2469">PVRDAPEIAGKAPVNLLAEIPVAK</sequence>
<organism evidence="1">
    <name type="scientific">marine metagenome</name>
    <dbReference type="NCBI Taxonomy" id="408172"/>
    <lineage>
        <taxon>unclassified sequences</taxon>
        <taxon>metagenomes</taxon>
        <taxon>ecological metagenomes</taxon>
    </lineage>
</organism>
<gene>
    <name evidence="1" type="ORF">METZ01_LOCUS486441</name>
</gene>